<dbReference type="InterPro" id="IPR004676">
    <property type="entry name" value="Cd-R_transporter"/>
</dbReference>
<reference evidence="2 3" key="1">
    <citation type="submission" date="2021-06" db="EMBL/GenBank/DDBJ databases">
        <title>Enterococcus alishanensis sp. nov., a novel lactic acid bacterium isolated from fresh coffee beans.</title>
        <authorList>
            <person name="Chen Y.-S."/>
        </authorList>
    </citation>
    <scope>NUCLEOTIDE SEQUENCE [LARGE SCALE GENOMIC DNA]</scope>
    <source>
        <strain evidence="2 3">ALS3</strain>
    </source>
</reference>
<feature type="transmembrane region" description="Helical" evidence="1">
    <location>
        <begin position="39"/>
        <end position="63"/>
    </location>
</feature>
<dbReference type="EMBL" id="JAHUZB010000001">
    <property type="protein sequence ID" value="MBV7389636.1"/>
    <property type="molecule type" value="Genomic_DNA"/>
</dbReference>
<keyword evidence="1" id="KW-0472">Membrane</keyword>
<accession>A0ABS6T9Q7</accession>
<organism evidence="2 3">
    <name type="scientific">Enterococcus alishanensis</name>
    <dbReference type="NCBI Taxonomy" id="1303817"/>
    <lineage>
        <taxon>Bacteria</taxon>
        <taxon>Bacillati</taxon>
        <taxon>Bacillota</taxon>
        <taxon>Bacilli</taxon>
        <taxon>Lactobacillales</taxon>
        <taxon>Enterococcaceae</taxon>
        <taxon>Enterococcus</taxon>
    </lineage>
</organism>
<dbReference type="RefSeq" id="WP_218324686.1">
    <property type="nucleotide sequence ID" value="NZ_JAHUZB010000001.1"/>
</dbReference>
<comment type="caution">
    <text evidence="2">The sequence shown here is derived from an EMBL/GenBank/DDBJ whole genome shotgun (WGS) entry which is preliminary data.</text>
</comment>
<feature type="transmembrane region" description="Helical" evidence="1">
    <location>
        <begin position="194"/>
        <end position="214"/>
    </location>
</feature>
<evidence type="ECO:0000256" key="1">
    <source>
        <dbReference type="SAM" id="Phobius"/>
    </source>
</evidence>
<gene>
    <name evidence="2" type="ORF">KUA55_03020</name>
</gene>
<name>A0ABS6T9Q7_9ENTE</name>
<keyword evidence="1" id="KW-1133">Transmembrane helix</keyword>
<sequence>MTALIITNIVSFVSTNLDDIFVLTIFFSQIGSKVKKTDVVFGQYLGIGLLVLISIIASYGLSFFSSDKLGLLGFIPIILGIKSLIDHKKESKNAVSSEDDKERVETQITVDNVGNKNILTGIIRPQILKVMFVTIANGADNIGIYIPLFSRYSLGQLVITIIIFSIMIAFWCFLGYKLANFPFIKRQLEKYKHIAIPLVFIALGLYIIFESGLIS</sequence>
<keyword evidence="1" id="KW-0812">Transmembrane</keyword>
<evidence type="ECO:0000313" key="3">
    <source>
        <dbReference type="Proteomes" id="UP000774130"/>
    </source>
</evidence>
<dbReference type="Pfam" id="PF03596">
    <property type="entry name" value="Cad"/>
    <property type="match status" value="1"/>
</dbReference>
<dbReference type="Proteomes" id="UP000774130">
    <property type="component" value="Unassembled WGS sequence"/>
</dbReference>
<proteinExistence type="predicted"/>
<feature type="transmembrane region" description="Helical" evidence="1">
    <location>
        <begin position="6"/>
        <end position="27"/>
    </location>
</feature>
<keyword evidence="3" id="KW-1185">Reference proteome</keyword>
<feature type="transmembrane region" description="Helical" evidence="1">
    <location>
        <begin position="154"/>
        <end position="174"/>
    </location>
</feature>
<protein>
    <submittedName>
        <fullName evidence="2">Cadmium resistance transporter</fullName>
    </submittedName>
</protein>
<evidence type="ECO:0000313" key="2">
    <source>
        <dbReference type="EMBL" id="MBV7389636.1"/>
    </source>
</evidence>